<evidence type="ECO:0000313" key="6">
    <source>
        <dbReference type="EMBL" id="MWK60124.1"/>
    </source>
</evidence>
<feature type="domain" description="CENP-V/GFA" evidence="5">
    <location>
        <begin position="6"/>
        <end position="125"/>
    </location>
</feature>
<sequence>MGDLTFTGGCLCGAIRFSARLPEHDVSVHTCSCLTCQRHSGSLTLCWMELPKAAITWTGPDGEPARYRSSAQSSRAFCRLCGSTLGALDDGDTLGLLLGSLDDNHHPALAPTAHAFVDRRPAWWHLSASDA</sequence>
<evidence type="ECO:0000313" key="7">
    <source>
        <dbReference type="Proteomes" id="UP000461288"/>
    </source>
</evidence>
<evidence type="ECO:0000259" key="5">
    <source>
        <dbReference type="PROSITE" id="PS51891"/>
    </source>
</evidence>
<dbReference type="Gene3D" id="3.90.1590.10">
    <property type="entry name" value="glutathione-dependent formaldehyde- activating enzyme (gfa)"/>
    <property type="match status" value="1"/>
</dbReference>
<organism evidence="6 7">
    <name type="scientific">Metapseudomonas otitidis</name>
    <dbReference type="NCBI Taxonomy" id="319939"/>
    <lineage>
        <taxon>Bacteria</taxon>
        <taxon>Pseudomonadati</taxon>
        <taxon>Pseudomonadota</taxon>
        <taxon>Gammaproteobacteria</taxon>
        <taxon>Pseudomonadales</taxon>
        <taxon>Pseudomonadaceae</taxon>
        <taxon>Metapseudomonas</taxon>
    </lineage>
</organism>
<dbReference type="GO" id="GO:0046872">
    <property type="term" value="F:metal ion binding"/>
    <property type="evidence" value="ECO:0007669"/>
    <property type="project" value="UniProtKB-KW"/>
</dbReference>
<keyword evidence="2" id="KW-0479">Metal-binding</keyword>
<keyword evidence="4" id="KW-0456">Lyase</keyword>
<dbReference type="PANTHER" id="PTHR33337:SF40">
    <property type="entry name" value="CENP-V_GFA DOMAIN-CONTAINING PROTEIN-RELATED"/>
    <property type="match status" value="1"/>
</dbReference>
<protein>
    <submittedName>
        <fullName evidence="6">GFA family protein</fullName>
    </submittedName>
</protein>
<dbReference type="InterPro" id="IPR006913">
    <property type="entry name" value="CENP-V/GFA"/>
</dbReference>
<dbReference type="PANTHER" id="PTHR33337">
    <property type="entry name" value="GFA DOMAIN-CONTAINING PROTEIN"/>
    <property type="match status" value="1"/>
</dbReference>
<comment type="caution">
    <text evidence="6">The sequence shown here is derived from an EMBL/GenBank/DDBJ whole genome shotgun (WGS) entry which is preliminary data.</text>
</comment>
<dbReference type="Proteomes" id="UP000461288">
    <property type="component" value="Unassembled WGS sequence"/>
</dbReference>
<dbReference type="GO" id="GO:0016846">
    <property type="term" value="F:carbon-sulfur lyase activity"/>
    <property type="evidence" value="ECO:0007669"/>
    <property type="project" value="InterPro"/>
</dbReference>
<accession>A0A7X3KXS2</accession>
<dbReference type="AlphaFoldDB" id="A0A7X3KXS2"/>
<gene>
    <name evidence="6" type="ORF">GO594_29440</name>
</gene>
<evidence type="ECO:0000256" key="3">
    <source>
        <dbReference type="ARBA" id="ARBA00022833"/>
    </source>
</evidence>
<keyword evidence="3" id="KW-0862">Zinc</keyword>
<comment type="similarity">
    <text evidence="1">Belongs to the Gfa family.</text>
</comment>
<dbReference type="EMBL" id="WTFN01000155">
    <property type="protein sequence ID" value="MWK60124.1"/>
    <property type="molecule type" value="Genomic_DNA"/>
</dbReference>
<evidence type="ECO:0000256" key="2">
    <source>
        <dbReference type="ARBA" id="ARBA00022723"/>
    </source>
</evidence>
<dbReference type="SUPFAM" id="SSF51316">
    <property type="entry name" value="Mss4-like"/>
    <property type="match status" value="1"/>
</dbReference>
<reference evidence="6 7" key="1">
    <citation type="submission" date="2019-12" db="EMBL/GenBank/DDBJ databases">
        <title>Draft genome sequence of Pseudomonas otitidis recovered from a chicken carcass.</title>
        <authorList>
            <person name="Vieira T.R."/>
            <person name="Oliviera E.F.C."/>
            <person name="Silva N.M.V."/>
            <person name="Sambrano G.E."/>
            <person name="Cibulski S.P."/>
            <person name="Cardoso M.R.I."/>
        </authorList>
    </citation>
    <scope>NUCLEOTIDE SEQUENCE [LARGE SCALE GENOMIC DNA]</scope>
    <source>
        <strain evidence="6 7">25_K</strain>
    </source>
</reference>
<dbReference type="RefSeq" id="WP_160483313.1">
    <property type="nucleotide sequence ID" value="NZ_WTFN01000155.1"/>
</dbReference>
<name>A0A7X3KXS2_9GAMM</name>
<proteinExistence type="inferred from homology"/>
<dbReference type="PROSITE" id="PS51891">
    <property type="entry name" value="CENP_V_GFA"/>
    <property type="match status" value="1"/>
</dbReference>
<evidence type="ECO:0000256" key="1">
    <source>
        <dbReference type="ARBA" id="ARBA00005495"/>
    </source>
</evidence>
<dbReference type="InterPro" id="IPR011057">
    <property type="entry name" value="Mss4-like_sf"/>
</dbReference>
<evidence type="ECO:0000256" key="4">
    <source>
        <dbReference type="ARBA" id="ARBA00023239"/>
    </source>
</evidence>
<dbReference type="Pfam" id="PF04828">
    <property type="entry name" value="GFA"/>
    <property type="match status" value="1"/>
</dbReference>